<dbReference type="RefSeq" id="WP_135434359.1">
    <property type="nucleotide sequence ID" value="NZ_SRLA01000002.1"/>
</dbReference>
<dbReference type="OrthoDB" id="884275at2"/>
<proteinExistence type="predicted"/>
<keyword evidence="1" id="KW-0732">Signal</keyword>
<accession>A0A4Z0P950</accession>
<sequence length="148" mass="16092">MKRTLTLVALLAAAEAATAQTGCSTPVVKVFRDQQEVPNTGAALVPQVTLQVSSAPACAEKVSYQFSDAEVTLIRGRRPLLPTKRVSQTAVDLSDMMPLAKPGDRVYVFVPYKNLTVVAPDGKRTPYPVPELAPKQENGIYFSWTLMQ</sequence>
<dbReference type="Proteomes" id="UP000298337">
    <property type="component" value="Unassembled WGS sequence"/>
</dbReference>
<gene>
    <name evidence="2" type="ORF">EU556_12105</name>
</gene>
<evidence type="ECO:0008006" key="4">
    <source>
        <dbReference type="Google" id="ProtNLM"/>
    </source>
</evidence>
<evidence type="ECO:0000313" key="2">
    <source>
        <dbReference type="EMBL" id="TGE08448.1"/>
    </source>
</evidence>
<evidence type="ECO:0000313" key="3">
    <source>
        <dbReference type="Proteomes" id="UP000298337"/>
    </source>
</evidence>
<protein>
    <recommendedName>
        <fullName evidence="4">Lipoprotein</fullName>
    </recommendedName>
</protein>
<comment type="caution">
    <text evidence="2">The sequence shown here is derived from an EMBL/GenBank/DDBJ whole genome shotgun (WGS) entry which is preliminary data.</text>
</comment>
<name>A0A4Z0P950_9BACT</name>
<evidence type="ECO:0000256" key="1">
    <source>
        <dbReference type="SAM" id="SignalP"/>
    </source>
</evidence>
<feature type="chain" id="PRO_5021380774" description="Lipoprotein" evidence="1">
    <location>
        <begin position="20"/>
        <end position="148"/>
    </location>
</feature>
<reference evidence="2 3" key="1">
    <citation type="submission" date="2019-04" db="EMBL/GenBank/DDBJ databases">
        <authorList>
            <person name="Feng G."/>
            <person name="Zhang J."/>
            <person name="Zhu H."/>
        </authorList>
    </citation>
    <scope>NUCLEOTIDE SEQUENCE [LARGE SCALE GENOMIC DNA]</scope>
    <source>
        <strain evidence="2 3">92R-1</strain>
    </source>
</reference>
<dbReference type="AlphaFoldDB" id="A0A4Z0P950"/>
<keyword evidence="3" id="KW-1185">Reference proteome</keyword>
<dbReference type="EMBL" id="SRLA01000002">
    <property type="protein sequence ID" value="TGE08448.1"/>
    <property type="molecule type" value="Genomic_DNA"/>
</dbReference>
<organism evidence="2 3">
    <name type="scientific">Hymenobacter fodinae</name>
    <dbReference type="NCBI Taxonomy" id="2510796"/>
    <lineage>
        <taxon>Bacteria</taxon>
        <taxon>Pseudomonadati</taxon>
        <taxon>Bacteroidota</taxon>
        <taxon>Cytophagia</taxon>
        <taxon>Cytophagales</taxon>
        <taxon>Hymenobacteraceae</taxon>
        <taxon>Hymenobacter</taxon>
    </lineage>
</organism>
<feature type="signal peptide" evidence="1">
    <location>
        <begin position="1"/>
        <end position="19"/>
    </location>
</feature>